<organism evidence="8">
    <name type="scientific">Sylvanvirus sp</name>
    <dbReference type="NCBI Taxonomy" id="2487774"/>
    <lineage>
        <taxon>Viruses</taxon>
    </lineage>
</organism>
<dbReference type="InterPro" id="IPR024779">
    <property type="entry name" value="2OGFeDO_JBP1/TET_oxygenase_dom"/>
</dbReference>
<feature type="compositionally biased region" description="Acidic residues" evidence="6">
    <location>
        <begin position="401"/>
        <end position="419"/>
    </location>
</feature>
<dbReference type="GO" id="GO:0051213">
    <property type="term" value="F:dioxygenase activity"/>
    <property type="evidence" value="ECO:0007669"/>
    <property type="project" value="UniProtKB-KW"/>
</dbReference>
<dbReference type="Gene3D" id="3.60.130.30">
    <property type="match status" value="1"/>
</dbReference>
<feature type="region of interest" description="Disordered" evidence="6">
    <location>
        <begin position="373"/>
        <end position="434"/>
    </location>
</feature>
<protein>
    <recommendedName>
        <fullName evidence="7">2OGFeDO JBP1/TET oxygenase domain-containing protein</fullName>
    </recommendedName>
</protein>
<sequence length="716" mass="80945">MSTSYASSDLVPNPAYFIPQQIIQHILPSPVYETISSEISSIPSVNGSCLPSSTQASTPSISFSTIHATAVLNDKEVQDLESEYMDSAGIVWNENVDVYDKDDGHLICKFRKNVLQYGHLAKDYLHFKQISKNRSAAAGKTDAKYYPHGFQPINKYQSFPLNAKGVKTSYMYSNPVFNGTYGFYESSSRHKECRQTSLTQKHKNQFKRALPLISEVDEWYKVLYEEAHTKQKEAIQFVPNYVIGKTAFTTISVNTTVRTAIHCDAGDLKTSCGAYSPIIAQGEWEGGELCFPKYNMAFNLRPGDMLLASVHDYHCNLLFTSSPAETSRISIVFFARENIPIRCSDTYQRGENIRGMKGMKGVRTIRSLKRTYSDTSNTLKTSRNKPIKRRKKSHDDSSDGLTDELTDDLTDNITDESSDGYESSIDSSEGYDVDDVVEEGVIEEEKEDNEKEYEDIEGTEVIDKDAETHIWAQLLISECSYWFEGIDHLATRAIEWCDDQSSERSTGKSVFKRSRRFWNRSVAKYFYEYGECKPLLEQALKVRGYELDTVMTRRKISAVAKRLDTSSLPVSSSSSSSSVMSTYKDRPLSDISSVPVPVEKPPCEFLFSSSSSSFIPSSVPSPIIPPTNPSINSTSFLSGISQIEMFLSVWKVEYTEMEKKHKAQLDDFRKKMEDQEVVHNKHINTLKQELQDTKNKYDKVVEIFQSTKSLLSSVAI</sequence>
<evidence type="ECO:0000256" key="4">
    <source>
        <dbReference type="ARBA" id="ARBA00023002"/>
    </source>
</evidence>
<dbReference type="EMBL" id="MK072533">
    <property type="protein sequence ID" value="AYV87136.1"/>
    <property type="molecule type" value="Genomic_DNA"/>
</dbReference>
<evidence type="ECO:0000256" key="2">
    <source>
        <dbReference type="ARBA" id="ARBA00022723"/>
    </source>
</evidence>
<keyword evidence="3" id="KW-0223">Dioxygenase</keyword>
<name>A0A3G5AIZ8_9VIRU</name>
<comment type="cofactor">
    <cofactor evidence="1">
        <name>Fe(2+)</name>
        <dbReference type="ChEBI" id="CHEBI:29033"/>
    </cofactor>
</comment>
<proteinExistence type="predicted"/>
<evidence type="ECO:0000256" key="3">
    <source>
        <dbReference type="ARBA" id="ARBA00022964"/>
    </source>
</evidence>
<keyword evidence="2" id="KW-0479">Metal-binding</keyword>
<dbReference type="GO" id="GO:0046872">
    <property type="term" value="F:metal ion binding"/>
    <property type="evidence" value="ECO:0007669"/>
    <property type="project" value="UniProtKB-KW"/>
</dbReference>
<reference evidence="8" key="1">
    <citation type="submission" date="2018-10" db="EMBL/GenBank/DDBJ databases">
        <title>Hidden diversity of soil giant viruses.</title>
        <authorList>
            <person name="Schulz F."/>
            <person name="Alteio L."/>
            <person name="Goudeau D."/>
            <person name="Ryan E.M."/>
            <person name="Malmstrom R.R."/>
            <person name="Blanchard J."/>
            <person name="Woyke T."/>
        </authorList>
    </citation>
    <scope>NUCLEOTIDE SEQUENCE</scope>
    <source>
        <strain evidence="8">SYV1</strain>
    </source>
</reference>
<keyword evidence="4" id="KW-0560">Oxidoreductase</keyword>
<evidence type="ECO:0000256" key="1">
    <source>
        <dbReference type="ARBA" id="ARBA00001954"/>
    </source>
</evidence>
<accession>A0A3G5AIZ8</accession>
<evidence type="ECO:0000256" key="6">
    <source>
        <dbReference type="SAM" id="MobiDB-lite"/>
    </source>
</evidence>
<evidence type="ECO:0000259" key="7">
    <source>
        <dbReference type="Pfam" id="PF12851"/>
    </source>
</evidence>
<gene>
    <name evidence="8" type="ORF">Sylvanvirus27_10</name>
</gene>
<dbReference type="Pfam" id="PF12851">
    <property type="entry name" value="Tet_JBP"/>
    <property type="match status" value="1"/>
</dbReference>
<evidence type="ECO:0000313" key="8">
    <source>
        <dbReference type="EMBL" id="AYV87136.1"/>
    </source>
</evidence>
<evidence type="ECO:0000256" key="5">
    <source>
        <dbReference type="ARBA" id="ARBA00023004"/>
    </source>
</evidence>
<keyword evidence="5" id="KW-0408">Iron</keyword>
<feature type="compositionally biased region" description="Basic residues" evidence="6">
    <location>
        <begin position="382"/>
        <end position="392"/>
    </location>
</feature>
<feature type="domain" description="2OGFeDO JBP1/TET oxygenase" evidence="7">
    <location>
        <begin position="184"/>
        <end position="337"/>
    </location>
</feature>